<dbReference type="SMART" id="SM01061">
    <property type="entry name" value="CAT_RBD"/>
    <property type="match status" value="1"/>
</dbReference>
<evidence type="ECO:0000256" key="1">
    <source>
        <dbReference type="ARBA" id="ARBA00022737"/>
    </source>
</evidence>
<protein>
    <submittedName>
        <fullName evidence="3">PRD domain-containing protein</fullName>
    </submittedName>
</protein>
<dbReference type="InterPro" id="IPR004341">
    <property type="entry name" value="CAT_RNA-bd_dom"/>
</dbReference>
<dbReference type="Gene3D" id="2.30.24.10">
    <property type="entry name" value="CAT RNA-binding domain"/>
    <property type="match status" value="1"/>
</dbReference>
<evidence type="ECO:0000313" key="4">
    <source>
        <dbReference type="Proteomes" id="UP000637513"/>
    </source>
</evidence>
<dbReference type="SUPFAM" id="SSF63520">
    <property type="entry name" value="PTS-regulatory domain, PRD"/>
    <property type="match status" value="2"/>
</dbReference>
<dbReference type="RefSeq" id="WP_249302905.1">
    <property type="nucleotide sequence ID" value="NZ_JACRSW010000009.1"/>
</dbReference>
<evidence type="ECO:0000259" key="2">
    <source>
        <dbReference type="PROSITE" id="PS51372"/>
    </source>
</evidence>
<dbReference type="SUPFAM" id="SSF50151">
    <property type="entry name" value="SacY-like RNA-binding domain"/>
    <property type="match status" value="1"/>
</dbReference>
<dbReference type="PANTHER" id="PTHR30185:SF15">
    <property type="entry name" value="CRYPTIC BETA-GLUCOSIDE BGL OPERON ANTITERMINATOR"/>
    <property type="match status" value="1"/>
</dbReference>
<dbReference type="EMBL" id="JACRSW010000009">
    <property type="protein sequence ID" value="MBC8556630.1"/>
    <property type="molecule type" value="Genomic_DNA"/>
</dbReference>
<gene>
    <name evidence="3" type="ORF">H8700_02745</name>
</gene>
<dbReference type="Gene3D" id="1.10.1790.10">
    <property type="entry name" value="PRD domain"/>
    <property type="match status" value="1"/>
</dbReference>
<keyword evidence="1" id="KW-0677">Repeat</keyword>
<dbReference type="InterPro" id="IPR036634">
    <property type="entry name" value="PRD_sf"/>
</dbReference>
<dbReference type="PROSITE" id="PS51372">
    <property type="entry name" value="PRD_2"/>
    <property type="match status" value="2"/>
</dbReference>
<comment type="caution">
    <text evidence="3">The sequence shown here is derived from an EMBL/GenBank/DDBJ whole genome shotgun (WGS) entry which is preliminary data.</text>
</comment>
<reference evidence="3 4" key="1">
    <citation type="submission" date="2020-08" db="EMBL/GenBank/DDBJ databases">
        <title>Genome public.</title>
        <authorList>
            <person name="Liu C."/>
            <person name="Sun Q."/>
        </authorList>
    </citation>
    <scope>NUCLEOTIDE SEQUENCE [LARGE SCALE GENOMIC DNA]</scope>
    <source>
        <strain evidence="3 4">BX3</strain>
    </source>
</reference>
<dbReference type="InterPro" id="IPR036650">
    <property type="entry name" value="CAT_RNA-bd_dom_sf"/>
</dbReference>
<dbReference type="Gene3D" id="1.20.58.1950">
    <property type="match status" value="1"/>
</dbReference>
<accession>A0ABR7MS51</accession>
<dbReference type="Gene3D" id="1.20.890.100">
    <property type="match status" value="1"/>
</dbReference>
<dbReference type="InterPro" id="IPR011608">
    <property type="entry name" value="PRD"/>
</dbReference>
<evidence type="ECO:0000313" key="3">
    <source>
        <dbReference type="EMBL" id="MBC8556630.1"/>
    </source>
</evidence>
<feature type="domain" description="PRD" evidence="2">
    <location>
        <begin position="172"/>
        <end position="278"/>
    </location>
</feature>
<keyword evidence="4" id="KW-1185">Reference proteome</keyword>
<dbReference type="PANTHER" id="PTHR30185">
    <property type="entry name" value="CRYPTIC BETA-GLUCOSIDE BGL OPERON ANTITERMINATOR"/>
    <property type="match status" value="1"/>
</dbReference>
<dbReference type="Pfam" id="PF00874">
    <property type="entry name" value="PRD"/>
    <property type="match status" value="2"/>
</dbReference>
<dbReference type="Proteomes" id="UP000637513">
    <property type="component" value="Unassembled WGS sequence"/>
</dbReference>
<sequence>MYRVVKALNHNAVLAADVTDQKEYLLMGKGIGFGKKVSEQFEADESCRVYSLTDRKERNDAQNLAKSINPEFLEIANMVLDEAEKVFGHIDRNILFPLADHISYAVERIQRNETISNPLTEDIRVLFHMEYKVASCVIPLLESHFGISISEDEVGYITLHVHSAIDDEKVSDAMQTARAVRECIRIVEESMGKKIDVMTLSYNRLMNHVRYMIVRALEGEKLKLSLNDYMQVKYPEEFALAAKICDEIGQMIKSPLKDVEIGYLAMHICRVTSGELDGESE</sequence>
<feature type="domain" description="PRD" evidence="2">
    <location>
        <begin position="67"/>
        <end position="171"/>
    </location>
</feature>
<organism evidence="3 4">
    <name type="scientific">Jutongia hominis</name>
    <dbReference type="NCBI Taxonomy" id="2763664"/>
    <lineage>
        <taxon>Bacteria</taxon>
        <taxon>Bacillati</taxon>
        <taxon>Bacillota</taxon>
        <taxon>Clostridia</taxon>
        <taxon>Lachnospirales</taxon>
        <taxon>Lachnospiraceae</taxon>
        <taxon>Jutongia</taxon>
    </lineage>
</organism>
<proteinExistence type="predicted"/>
<dbReference type="InterPro" id="IPR050661">
    <property type="entry name" value="BglG_antiterminators"/>
</dbReference>
<dbReference type="Pfam" id="PF03123">
    <property type="entry name" value="CAT_RBD"/>
    <property type="match status" value="1"/>
</dbReference>
<name>A0ABR7MS51_9FIRM</name>